<comment type="subcellular location">
    <subcellularLocation>
        <location evidence="1 9">Cell inner membrane</location>
        <topology evidence="1 9">Multi-pass membrane protein</topology>
    </subcellularLocation>
</comment>
<dbReference type="GO" id="GO:0042910">
    <property type="term" value="F:xenobiotic transmembrane transporter activity"/>
    <property type="evidence" value="ECO:0007669"/>
    <property type="project" value="TreeGrafter"/>
</dbReference>
<protein>
    <recommendedName>
        <fullName evidence="9">Efflux pump membrane transporter</fullName>
    </recommendedName>
</protein>
<feature type="transmembrane region" description="Helical" evidence="9">
    <location>
        <begin position="437"/>
        <end position="461"/>
    </location>
</feature>
<proteinExistence type="inferred from homology"/>
<dbReference type="Pfam" id="PF00873">
    <property type="entry name" value="ACR_tran"/>
    <property type="match status" value="1"/>
</dbReference>
<dbReference type="GO" id="GO:0009636">
    <property type="term" value="P:response to toxic substance"/>
    <property type="evidence" value="ECO:0007669"/>
    <property type="project" value="UniProtKB-ARBA"/>
</dbReference>
<keyword evidence="5 9" id="KW-0997">Cell inner membrane</keyword>
<dbReference type="NCBIfam" id="TIGR00915">
    <property type="entry name" value="2A0602"/>
    <property type="match status" value="1"/>
</dbReference>
<keyword evidence="12" id="KW-1185">Reference proteome</keyword>
<feature type="transmembrane region" description="Helical" evidence="9">
    <location>
        <begin position="894"/>
        <end position="914"/>
    </location>
</feature>
<dbReference type="PROSITE" id="PS50156">
    <property type="entry name" value="SSD"/>
    <property type="match status" value="1"/>
</dbReference>
<dbReference type="KEGG" id="uru:DSM104443_01721"/>
<feature type="transmembrane region" description="Helical" evidence="9">
    <location>
        <begin position="1005"/>
        <end position="1024"/>
    </location>
</feature>
<dbReference type="SUPFAM" id="SSF82866">
    <property type="entry name" value="Multidrug efflux transporter AcrB transmembrane domain"/>
    <property type="match status" value="2"/>
</dbReference>
<feature type="transmembrane region" description="Helical" evidence="9">
    <location>
        <begin position="536"/>
        <end position="554"/>
    </location>
</feature>
<keyword evidence="4" id="KW-1003">Cell membrane</keyword>
<dbReference type="InterPro" id="IPR004764">
    <property type="entry name" value="MdtF-like"/>
</dbReference>
<dbReference type="Gene3D" id="3.30.70.1430">
    <property type="entry name" value="Multidrug efflux transporter AcrB pore domain"/>
    <property type="match status" value="2"/>
</dbReference>
<reference evidence="11 12" key="1">
    <citation type="submission" date="2020-04" db="EMBL/GenBank/DDBJ databases">
        <title>Usitatibacter rugosus gen. nov., sp. nov. and Usitatibacter palustris sp. nov., novel members of Usitatibacteraceae fam. nov. within the order Nitrosomonadales isolated from soil.</title>
        <authorList>
            <person name="Huber K.J."/>
            <person name="Neumann-Schaal M."/>
            <person name="Geppert A."/>
            <person name="Luckner M."/>
            <person name="Wanner G."/>
            <person name="Overmann J."/>
        </authorList>
    </citation>
    <scope>NUCLEOTIDE SEQUENCE [LARGE SCALE GENOMIC DNA]</scope>
    <source>
        <strain evidence="11 12">0125_3</strain>
    </source>
</reference>
<feature type="transmembrane region" description="Helical" evidence="9">
    <location>
        <begin position="920"/>
        <end position="943"/>
    </location>
</feature>
<evidence type="ECO:0000256" key="3">
    <source>
        <dbReference type="ARBA" id="ARBA00022448"/>
    </source>
</evidence>
<feature type="transmembrane region" description="Helical" evidence="9">
    <location>
        <begin position="396"/>
        <end position="416"/>
    </location>
</feature>
<accession>A0A6M4GVZ0</accession>
<dbReference type="FunFam" id="3.30.70.1430:FF:000001">
    <property type="entry name" value="Efflux pump membrane transporter"/>
    <property type="match status" value="1"/>
</dbReference>
<dbReference type="Gene3D" id="3.30.70.1320">
    <property type="entry name" value="Multidrug efflux transporter AcrB pore domain like"/>
    <property type="match status" value="1"/>
</dbReference>
<evidence type="ECO:0000259" key="10">
    <source>
        <dbReference type="PROSITE" id="PS50156"/>
    </source>
</evidence>
<evidence type="ECO:0000256" key="5">
    <source>
        <dbReference type="ARBA" id="ARBA00022519"/>
    </source>
</evidence>
<dbReference type="NCBIfam" id="NF000282">
    <property type="entry name" value="RND_permease_1"/>
    <property type="match status" value="1"/>
</dbReference>
<feature type="transmembrane region" description="Helical" evidence="9">
    <location>
        <begin position="964"/>
        <end position="985"/>
    </location>
</feature>
<dbReference type="Proteomes" id="UP000501534">
    <property type="component" value="Chromosome"/>
</dbReference>
<keyword evidence="6 9" id="KW-0812">Transmembrane</keyword>
<dbReference type="Gene3D" id="3.30.70.1440">
    <property type="entry name" value="Multidrug efflux transporter AcrB pore domain"/>
    <property type="match status" value="1"/>
</dbReference>
<comment type="similarity">
    <text evidence="2 9">Belongs to the resistance-nodulation-cell division (RND) (TC 2.A.6) family.</text>
</comment>
<dbReference type="PRINTS" id="PR00702">
    <property type="entry name" value="ACRIFLAVINRP"/>
</dbReference>
<evidence type="ECO:0000256" key="2">
    <source>
        <dbReference type="ARBA" id="ARBA00010942"/>
    </source>
</evidence>
<dbReference type="EMBL" id="CP053069">
    <property type="protein sequence ID" value="QJR10654.1"/>
    <property type="molecule type" value="Genomic_DNA"/>
</dbReference>
<dbReference type="GO" id="GO:0015562">
    <property type="term" value="F:efflux transmembrane transporter activity"/>
    <property type="evidence" value="ECO:0007669"/>
    <property type="project" value="InterPro"/>
</dbReference>
<keyword evidence="8 9" id="KW-0472">Membrane</keyword>
<evidence type="ECO:0000256" key="8">
    <source>
        <dbReference type="ARBA" id="ARBA00023136"/>
    </source>
</evidence>
<dbReference type="PANTHER" id="PTHR32063:SF11">
    <property type="entry name" value="CATION OR DRUG EFFLUX SYSTEM PROTEIN"/>
    <property type="match status" value="1"/>
</dbReference>
<dbReference type="Gene3D" id="1.20.1640.10">
    <property type="entry name" value="Multidrug efflux transporter AcrB transmembrane domain"/>
    <property type="match status" value="2"/>
</dbReference>
<dbReference type="SUPFAM" id="SSF82693">
    <property type="entry name" value="Multidrug efflux transporter AcrB pore domain, PN1, PN2, PC1 and PC2 subdomains"/>
    <property type="match status" value="3"/>
</dbReference>
<evidence type="ECO:0000256" key="4">
    <source>
        <dbReference type="ARBA" id="ARBA00022475"/>
    </source>
</evidence>
<evidence type="ECO:0000256" key="6">
    <source>
        <dbReference type="ARBA" id="ARBA00022692"/>
    </source>
</evidence>
<dbReference type="AlphaFoldDB" id="A0A6M4GVZ0"/>
<keyword evidence="3 9" id="KW-0813">Transport</keyword>
<evidence type="ECO:0000313" key="12">
    <source>
        <dbReference type="Proteomes" id="UP000501534"/>
    </source>
</evidence>
<feature type="transmembrane region" description="Helical" evidence="9">
    <location>
        <begin position="473"/>
        <end position="500"/>
    </location>
</feature>
<dbReference type="InterPro" id="IPR000731">
    <property type="entry name" value="SSD"/>
</dbReference>
<dbReference type="RefSeq" id="WP_171091328.1">
    <property type="nucleotide sequence ID" value="NZ_CP053069.1"/>
</dbReference>
<organism evidence="11 12">
    <name type="scientific">Usitatibacter rugosus</name>
    <dbReference type="NCBI Taxonomy" id="2732067"/>
    <lineage>
        <taxon>Bacteria</taxon>
        <taxon>Pseudomonadati</taxon>
        <taxon>Pseudomonadota</taxon>
        <taxon>Betaproteobacteria</taxon>
        <taxon>Nitrosomonadales</taxon>
        <taxon>Usitatibacteraceae</taxon>
        <taxon>Usitatibacter</taxon>
    </lineage>
</organism>
<feature type="transmembrane region" description="Helical" evidence="9">
    <location>
        <begin position="345"/>
        <end position="362"/>
    </location>
</feature>
<gene>
    <name evidence="11" type="primary">bepE_1</name>
    <name evidence="11" type="ORF">DSM104443_01721</name>
</gene>
<feature type="transmembrane region" description="Helical" evidence="9">
    <location>
        <begin position="369"/>
        <end position="390"/>
    </location>
</feature>
<evidence type="ECO:0000256" key="9">
    <source>
        <dbReference type="RuleBase" id="RU364070"/>
    </source>
</evidence>
<dbReference type="Gene3D" id="3.30.2090.10">
    <property type="entry name" value="Multidrug efflux transporter AcrB TolC docking domain, DN and DC subdomains"/>
    <property type="match status" value="2"/>
</dbReference>
<evidence type="ECO:0000256" key="1">
    <source>
        <dbReference type="ARBA" id="ARBA00004429"/>
    </source>
</evidence>
<dbReference type="GO" id="GO:0005886">
    <property type="term" value="C:plasma membrane"/>
    <property type="evidence" value="ECO:0007669"/>
    <property type="project" value="UniProtKB-SubCell"/>
</dbReference>
<evidence type="ECO:0000256" key="7">
    <source>
        <dbReference type="ARBA" id="ARBA00022989"/>
    </source>
</evidence>
<dbReference type="InterPro" id="IPR027463">
    <property type="entry name" value="AcrB_DN_DC_subdom"/>
</dbReference>
<dbReference type="PANTHER" id="PTHR32063">
    <property type="match status" value="1"/>
</dbReference>
<feature type="domain" description="SSD" evidence="10">
    <location>
        <begin position="372"/>
        <end position="498"/>
    </location>
</feature>
<feature type="transmembrane region" description="Helical" evidence="9">
    <location>
        <begin position="12"/>
        <end position="33"/>
    </location>
</feature>
<feature type="transmembrane region" description="Helical" evidence="9">
    <location>
        <begin position="867"/>
        <end position="887"/>
    </location>
</feature>
<keyword evidence="7 9" id="KW-1133">Transmembrane helix</keyword>
<dbReference type="FunFam" id="1.20.1640.10:FF:000001">
    <property type="entry name" value="Efflux pump membrane transporter"/>
    <property type="match status" value="1"/>
</dbReference>
<dbReference type="InterPro" id="IPR001036">
    <property type="entry name" value="Acrflvin-R"/>
</dbReference>
<evidence type="ECO:0000313" key="11">
    <source>
        <dbReference type="EMBL" id="QJR10654.1"/>
    </source>
</evidence>
<name>A0A6M4GVZ0_9PROT</name>
<sequence>MGNLSRFFIDRPVFAMVIAVLITLAGAIAAFALPVAQYPDISPPTVTISTTYPGASAETIAATVAAPIEEQLSGAEGMIYFNSNSGSDSTMTITATFEVGTDVDKAVFQLNNRVQVALPRLPEEVRRNGVLVQKKSNDILVVIALRSTDGSRSSTYLADYANTNMLDDLKRIPGVGDVTLFGSISSMRVWLQPDKMARLGITPTDVATVIRGQNTQFAAGKVGAEPAPPGQSLTFTVNARGRLSRVEDFENLIVRANGPNGVLRMKDVATVELGALNYDTFPTVDGKTAIGMAVFLQTGANALEVANGVNKRLEEMKGNFPTGVEYLIPFDTTLVVKSSIHEVKVTIFEAALLVLGVVFLFLQTWRATIIPMLAVPVSIIGTFAGLYILGFSINTLTLFAMVLAIGIVVDDAIVVLENVERLMREQKLSAREASIEAMQEVAGAVIAIVLVLCAVFIPVAFLGGLAGQLYKQFAVTVAVAVVISGFTALTLTPALCALLLEVHDEEPRLFKPFNRAFHALTQRFLSGVNLALARRLGAGLFFLGMLAVLALLFWRVPSSFLPPEDQGYLLGTLQLPDGASIQRTKVTAEKMQKIIADEPIVDHAFVVPGRDLIGGSNKTNAGTMFILLKDWDDRTKTAPQLAIELTKKGQGFTDGQATVFNPPSIRGLGTAGGFEFYLQSRTDNDVQRLGAATRAVVDALAADPRLQGMATFYRPTAPQLFAEVDREKAISMGVAPEEVFSTLQSTFGTLYVNDFNLSGRTLRVQVQAEPSQRSSPEQLGAVYVRSTTTGEMVPLRALLRVRETAGPEQVERFNGFLAAKVLGSGKPGISSGQAIQAVEEVLSKAVPPGYTLAWSGQAFQEKRTGSASTFAFGLAIVMVFLILAALYERWRLPTAVVLAVPFAVTGALALVWARGMENDIYFQIGLVVLIGLAAKNAILIVEFAQQGLLRGMSAKDAAVDAARLRFRPIVMTSLAFVFGVMPLAISSGAGSAARRSMGTGVVGGMLIATFVATIFVPLFFTWFASRRSMSEAFHHKAVAEADAAAAARAEPGAAE</sequence>
<dbReference type="SUPFAM" id="SSF82714">
    <property type="entry name" value="Multidrug efflux transporter AcrB TolC docking domain, DN and DC subdomains"/>
    <property type="match status" value="2"/>
</dbReference>